<evidence type="ECO:0000313" key="2">
    <source>
        <dbReference type="Proteomes" id="UP000256686"/>
    </source>
</evidence>
<sequence length="516" mass="59904">MAEGNITRIVGGKNIIETEEWIVYTDQFTAYAGKGSHFTAEGGTNIGIPKKAPSVGHYFKKAWWSSDYEGKKEITKAKVGDKVYFQVEMTDKFPQTSLPKEKQQKITFTLYEFTGNKYSIGYMYVYGPRIYLDKEPQKDKEIKYVTWEDKNKNDTIDPEEEYSKKPYNEEKVNGNKAVISFQLSDGLSSYFNEFTELKLFMSLSYDWETVDLPETEDLYLDIEPKPPVIKEIYVRLLNYQVSQLAINRLKEVGGSIQYIEGNDEIMSEKVNMDYFSVRIDELPTFANGNIILLYKKIRENFLTLSKGNVTFESHSEPFHNNIDGSWEFKPYPKKDDPEYEKEQLRRWKNELGNTVIFIDAGGGLIEETIGDSGAVLESETNPYDMCWIFTTIVTEKSKTQPFSGHRQFGIHKDEEGNYRFFARAIDRIWPTPTIVNLSMGRKDYAVKDYLKIADSTWNNLINKVSQFIIKYGGKTTIMQPEFVRTDFNKFRDKYKKTPVTSIGNIPQYKEIKENEI</sequence>
<dbReference type="RefSeq" id="WP_115971272.1">
    <property type="nucleotide sequence ID" value="NZ_QNVT01000011.1"/>
</dbReference>
<dbReference type="EMBL" id="QNVT01000011">
    <property type="protein sequence ID" value="REC62017.1"/>
    <property type="molecule type" value="Genomic_DNA"/>
</dbReference>
<reference evidence="2" key="1">
    <citation type="submission" date="2018-06" db="EMBL/GenBank/DDBJ databases">
        <authorList>
            <person name="Lum Nde A."/>
            <person name="Hugo C."/>
        </authorList>
    </citation>
    <scope>NUCLEOTIDE SEQUENCE [LARGE SCALE GENOMIC DNA]</scope>
    <source>
        <strain evidence="2">1_F178</strain>
    </source>
</reference>
<name>A0A3D9C805_9FLAO</name>
<organism evidence="1 2">
    <name type="scientific">Chryseobacterium pennae</name>
    <dbReference type="NCBI Taxonomy" id="2258962"/>
    <lineage>
        <taxon>Bacteria</taxon>
        <taxon>Pseudomonadati</taxon>
        <taxon>Bacteroidota</taxon>
        <taxon>Flavobacteriia</taxon>
        <taxon>Flavobacteriales</taxon>
        <taxon>Weeksellaceae</taxon>
        <taxon>Chryseobacterium group</taxon>
        <taxon>Chryseobacterium</taxon>
    </lineage>
</organism>
<protein>
    <submittedName>
        <fullName evidence="1">Uncharacterized protein</fullName>
    </submittedName>
</protein>
<dbReference type="AlphaFoldDB" id="A0A3D9C805"/>
<accession>A0A3D9C805</accession>
<dbReference type="Proteomes" id="UP000256686">
    <property type="component" value="Unassembled WGS sequence"/>
</dbReference>
<proteinExistence type="predicted"/>
<comment type="caution">
    <text evidence="1">The sequence shown here is derived from an EMBL/GenBank/DDBJ whole genome shotgun (WGS) entry which is preliminary data.</text>
</comment>
<evidence type="ECO:0000313" key="1">
    <source>
        <dbReference type="EMBL" id="REC62017.1"/>
    </source>
</evidence>
<keyword evidence="2" id="KW-1185">Reference proteome</keyword>
<gene>
    <name evidence="1" type="ORF">DRF65_13405</name>
</gene>